<evidence type="ECO:0000313" key="2">
    <source>
        <dbReference type="Proteomes" id="UP000784880"/>
    </source>
</evidence>
<comment type="caution">
    <text evidence="1">The sequence shown here is derived from an EMBL/GenBank/DDBJ whole genome shotgun (WGS) entry which is preliminary data.</text>
</comment>
<dbReference type="Proteomes" id="UP000784880">
    <property type="component" value="Unassembled WGS sequence"/>
</dbReference>
<evidence type="ECO:0008006" key="3">
    <source>
        <dbReference type="Google" id="ProtNLM"/>
    </source>
</evidence>
<accession>A0ABS6J9I2</accession>
<name>A0ABS6J9I2_9BACI</name>
<protein>
    <recommendedName>
        <fullName evidence="3">Protein required for attachment to host cells</fullName>
    </recommendedName>
</protein>
<sequence length="264" mass="30756">MSFGSELKALKEFQCDQGKCVLTVYLNTDRANQDQQKGEWKIRLKNGLKRLEEYLIASGEEVQLQSYRKLRKMVEKEVRGNQSHLLKSVVIFASEDKSLWSVHYLQLPVETSFHWENKPAVDQLEQMHKTFPRTGIIMPSLNQVKVIDADLGEIQDTRVYEFDPETEDWRPKNGLATSDRMASGANHIDGFQQRFEENLNRFYKKIAGNLEQMKRDRKWESVYIIGEPDMVKTLESLMKVKVDRCVMKNMTNSQSSQVLAQVFQ</sequence>
<keyword evidence="2" id="KW-1185">Reference proteome</keyword>
<reference evidence="1 2" key="1">
    <citation type="submission" date="2021-06" db="EMBL/GenBank/DDBJ databases">
        <title>Bacillus sp. RD4P76, an endophyte from a halophyte.</title>
        <authorList>
            <person name="Sun J.-Q."/>
        </authorList>
    </citation>
    <scope>NUCLEOTIDE SEQUENCE [LARGE SCALE GENOMIC DNA]</scope>
    <source>
        <strain evidence="1 2">CGMCC 1.15917</strain>
    </source>
</reference>
<dbReference type="InterPro" id="IPR040983">
    <property type="entry name" value="Bact_RF_family5"/>
</dbReference>
<dbReference type="EMBL" id="JAHQCS010000019">
    <property type="protein sequence ID" value="MBU9710342.1"/>
    <property type="molecule type" value="Genomic_DNA"/>
</dbReference>
<organism evidence="1 2">
    <name type="scientific">Evansella tamaricis</name>
    <dbReference type="NCBI Taxonomy" id="2069301"/>
    <lineage>
        <taxon>Bacteria</taxon>
        <taxon>Bacillati</taxon>
        <taxon>Bacillota</taxon>
        <taxon>Bacilli</taxon>
        <taxon>Bacillales</taxon>
        <taxon>Bacillaceae</taxon>
        <taxon>Evansella</taxon>
    </lineage>
</organism>
<dbReference type="RefSeq" id="WP_217064236.1">
    <property type="nucleotide sequence ID" value="NZ_JAHQCS010000019.1"/>
</dbReference>
<evidence type="ECO:0000313" key="1">
    <source>
        <dbReference type="EMBL" id="MBU9710342.1"/>
    </source>
</evidence>
<dbReference type="Pfam" id="PF18846">
    <property type="entry name" value="baeRF_family5"/>
    <property type="match status" value="1"/>
</dbReference>
<gene>
    <name evidence="1" type="ORF">KS419_01005</name>
</gene>
<proteinExistence type="predicted"/>